<keyword evidence="2" id="KW-1185">Reference proteome</keyword>
<sequence>MLGPDIRFEYATLIRTAVIRVEAEIGREITDKAEIMEGVRKIEAGGL</sequence>
<reference evidence="1 2" key="1">
    <citation type="submission" date="2014-09" db="EMBL/GenBank/DDBJ databases">
        <title>Vibrio maritimus JCM 19235. (C45) whole genome shotgun sequence.</title>
        <authorList>
            <person name="Sawabe T."/>
            <person name="Meirelles P."/>
            <person name="Nakanishi M."/>
            <person name="Sayaka M."/>
            <person name="Hattori M."/>
            <person name="Ohkuma M."/>
        </authorList>
    </citation>
    <scope>NUCLEOTIDE SEQUENCE [LARGE SCALE GENOMIC DNA]</scope>
    <source>
        <strain evidence="2">JCM19235</strain>
    </source>
</reference>
<organism evidence="1 2">
    <name type="scientific">Vibrio maritimus</name>
    <dbReference type="NCBI Taxonomy" id="990268"/>
    <lineage>
        <taxon>Bacteria</taxon>
        <taxon>Pseudomonadati</taxon>
        <taxon>Pseudomonadota</taxon>
        <taxon>Gammaproteobacteria</taxon>
        <taxon>Vibrionales</taxon>
        <taxon>Vibrionaceae</taxon>
        <taxon>Vibrio</taxon>
    </lineage>
</organism>
<dbReference type="EMBL" id="BBMR01000003">
    <property type="protein sequence ID" value="GAL18553.1"/>
    <property type="molecule type" value="Genomic_DNA"/>
</dbReference>
<proteinExistence type="predicted"/>
<evidence type="ECO:0000313" key="2">
    <source>
        <dbReference type="Proteomes" id="UP000029228"/>
    </source>
</evidence>
<comment type="caution">
    <text evidence="1">The sequence shown here is derived from an EMBL/GenBank/DDBJ whole genome shotgun (WGS) entry which is preliminary data.</text>
</comment>
<evidence type="ECO:0000313" key="1">
    <source>
        <dbReference type="EMBL" id="GAL18553.1"/>
    </source>
</evidence>
<dbReference type="Proteomes" id="UP000029228">
    <property type="component" value="Unassembled WGS sequence"/>
</dbReference>
<protein>
    <submittedName>
        <fullName evidence="1">Uncharacterized protein</fullName>
    </submittedName>
</protein>
<accession>A0A090RVI2</accession>
<name>A0A090RVI2_9VIBR</name>
<gene>
    <name evidence="1" type="ORF">JCM19235_1976</name>
</gene>
<dbReference type="AlphaFoldDB" id="A0A090RVI2"/>
<dbReference type="STRING" id="990268.JCM19235_1976"/>